<dbReference type="GO" id="GO:0004674">
    <property type="term" value="F:protein serine/threonine kinase activity"/>
    <property type="evidence" value="ECO:0007669"/>
    <property type="project" value="UniProtKB-KW"/>
</dbReference>
<dbReference type="GO" id="GO:0051726">
    <property type="term" value="P:regulation of cell cycle"/>
    <property type="evidence" value="ECO:0007669"/>
    <property type="project" value="TreeGrafter"/>
</dbReference>
<organism evidence="13 14">
    <name type="scientific">Trypanosoma conorhini</name>
    <dbReference type="NCBI Taxonomy" id="83891"/>
    <lineage>
        <taxon>Eukaryota</taxon>
        <taxon>Discoba</taxon>
        <taxon>Euglenozoa</taxon>
        <taxon>Kinetoplastea</taxon>
        <taxon>Metakinetoplastina</taxon>
        <taxon>Trypanosomatida</taxon>
        <taxon>Trypanosomatidae</taxon>
        <taxon>Trypanosoma</taxon>
    </lineage>
</organism>
<dbReference type="GO" id="GO:0005524">
    <property type="term" value="F:ATP binding"/>
    <property type="evidence" value="ECO:0007669"/>
    <property type="project" value="UniProtKB-UniRule"/>
</dbReference>
<keyword evidence="14" id="KW-1185">Reference proteome</keyword>
<keyword evidence="4 9" id="KW-0547">Nucleotide-binding</keyword>
<dbReference type="CDD" id="cd14132">
    <property type="entry name" value="STKc_CK2_alpha"/>
    <property type="match status" value="1"/>
</dbReference>
<dbReference type="SUPFAM" id="SSF56112">
    <property type="entry name" value="Protein kinase-like (PK-like)"/>
    <property type="match status" value="1"/>
</dbReference>
<dbReference type="InterPro" id="IPR011009">
    <property type="entry name" value="Kinase-like_dom_sf"/>
</dbReference>
<dbReference type="PROSITE" id="PS00107">
    <property type="entry name" value="PROTEIN_KINASE_ATP"/>
    <property type="match status" value="1"/>
</dbReference>
<evidence type="ECO:0000259" key="12">
    <source>
        <dbReference type="PROSITE" id="PS50011"/>
    </source>
</evidence>
<feature type="region of interest" description="Disordered" evidence="11">
    <location>
        <begin position="1"/>
        <end position="63"/>
    </location>
</feature>
<keyword evidence="6 9" id="KW-0067">ATP-binding</keyword>
<dbReference type="Gene3D" id="1.10.510.10">
    <property type="entry name" value="Transferase(Phosphotransferase) domain 1"/>
    <property type="match status" value="1"/>
</dbReference>
<dbReference type="PROSITE" id="PS00108">
    <property type="entry name" value="PROTEIN_KINASE_ST"/>
    <property type="match status" value="1"/>
</dbReference>
<dbReference type="EC" id="2.7.11.1" evidence="1"/>
<evidence type="ECO:0000256" key="7">
    <source>
        <dbReference type="ARBA" id="ARBA00047899"/>
    </source>
</evidence>
<dbReference type="GO" id="GO:0005829">
    <property type="term" value="C:cytosol"/>
    <property type="evidence" value="ECO:0007669"/>
    <property type="project" value="TreeGrafter"/>
</dbReference>
<dbReference type="InterPro" id="IPR017441">
    <property type="entry name" value="Protein_kinase_ATP_BS"/>
</dbReference>
<dbReference type="FunFam" id="1.10.510.10:FF:000459">
    <property type="entry name" value="Casein kinase II subunit alpha"/>
    <property type="match status" value="1"/>
</dbReference>
<keyword evidence="3 13" id="KW-0808">Transferase</keyword>
<dbReference type="GO" id="GO:0106310">
    <property type="term" value="F:protein serine kinase activity"/>
    <property type="evidence" value="ECO:0007669"/>
    <property type="project" value="RHEA"/>
</dbReference>
<dbReference type="SMART" id="SM00220">
    <property type="entry name" value="S_TKc"/>
    <property type="match status" value="1"/>
</dbReference>
<dbReference type="Proteomes" id="UP000284403">
    <property type="component" value="Unassembled WGS sequence"/>
</dbReference>
<evidence type="ECO:0000313" key="14">
    <source>
        <dbReference type="Proteomes" id="UP000284403"/>
    </source>
</evidence>
<dbReference type="EMBL" id="MKKU01000288">
    <property type="protein sequence ID" value="RNF16623.1"/>
    <property type="molecule type" value="Genomic_DNA"/>
</dbReference>
<evidence type="ECO:0000313" key="13">
    <source>
        <dbReference type="EMBL" id="RNF16623.1"/>
    </source>
</evidence>
<protein>
    <recommendedName>
        <fullName evidence="1">non-specific serine/threonine protein kinase</fullName>
        <ecNumber evidence="1">2.7.11.1</ecNumber>
    </recommendedName>
</protein>
<dbReference type="InterPro" id="IPR000719">
    <property type="entry name" value="Prot_kinase_dom"/>
</dbReference>
<dbReference type="PROSITE" id="PS50011">
    <property type="entry name" value="PROTEIN_KINASE_DOM"/>
    <property type="match status" value="1"/>
</dbReference>
<comment type="caution">
    <text evidence="13">The sequence shown here is derived from an EMBL/GenBank/DDBJ whole genome shotgun (WGS) entry which is preliminary data.</text>
</comment>
<dbReference type="InterPro" id="IPR008271">
    <property type="entry name" value="Ser/Thr_kinase_AS"/>
</dbReference>
<evidence type="ECO:0000256" key="8">
    <source>
        <dbReference type="ARBA" id="ARBA00048679"/>
    </source>
</evidence>
<dbReference type="OrthoDB" id="10254671at2759"/>
<dbReference type="GO" id="GO:0005956">
    <property type="term" value="C:protein kinase CK2 complex"/>
    <property type="evidence" value="ECO:0007669"/>
    <property type="project" value="TreeGrafter"/>
</dbReference>
<sequence length="409" mass="46762">MADSVSSSRRGTAGGQAREAGRRPEGRHPLEVPETTARDADRGAEQGAAGSNNALSASDSGHHGERKFVHPFWFVNSSMPPAYWDYERAKIEYSSGEPYELIQKIGRGKYSEVFRSRNCHNGELCVLKILKPVRLKKIHREITILQNLCGGPNVLRLLDVVSIPPGGTPALVTENVEPAENFRSLMASGRLSNFDMRYYLYEVLRCLHFAHSRGIFHRDIKPQNIIIDHSRRKLRIADWGLGEYYIHGQVYNLCVGTRHFKGPELLVGLRLYDYSLDIWGVGCILAEMLFRTFPFFRGENNEDQLFQIIDVLGTDDLLRYTRKYGIHLPRHQLARGGVRKCTKRPWHSFVNPRCAAWCDAQALDLLDKMLKMDHQERILAADAMQHPFFDPVRRALRGEPQEQYPHLQS</sequence>
<evidence type="ECO:0000256" key="6">
    <source>
        <dbReference type="ARBA" id="ARBA00022840"/>
    </source>
</evidence>
<feature type="compositionally biased region" description="Polar residues" evidence="11">
    <location>
        <begin position="1"/>
        <end position="10"/>
    </location>
</feature>
<dbReference type="Pfam" id="PF00069">
    <property type="entry name" value="Pkinase"/>
    <property type="match status" value="1"/>
</dbReference>
<evidence type="ECO:0000256" key="4">
    <source>
        <dbReference type="ARBA" id="ARBA00022741"/>
    </source>
</evidence>
<evidence type="ECO:0000256" key="1">
    <source>
        <dbReference type="ARBA" id="ARBA00012513"/>
    </source>
</evidence>
<dbReference type="GO" id="GO:0006357">
    <property type="term" value="P:regulation of transcription by RNA polymerase II"/>
    <property type="evidence" value="ECO:0007669"/>
    <property type="project" value="UniProtKB-ARBA"/>
</dbReference>
<name>A0A3R7L5K8_9TRYP</name>
<keyword evidence="2 10" id="KW-0723">Serine/threonine-protein kinase</keyword>
<evidence type="ECO:0000256" key="9">
    <source>
        <dbReference type="PROSITE-ProRule" id="PRU10141"/>
    </source>
</evidence>
<comment type="similarity">
    <text evidence="10">Belongs to the protein kinase superfamily.</text>
</comment>
<evidence type="ECO:0000256" key="10">
    <source>
        <dbReference type="RuleBase" id="RU000304"/>
    </source>
</evidence>
<accession>A0A3R7L5K8</accession>
<feature type="domain" description="Protein kinase" evidence="12">
    <location>
        <begin position="99"/>
        <end position="389"/>
    </location>
</feature>
<dbReference type="PANTHER" id="PTHR24054">
    <property type="entry name" value="CASEIN KINASE II SUBUNIT ALPHA"/>
    <property type="match status" value="1"/>
</dbReference>
<dbReference type="RefSeq" id="XP_029227866.1">
    <property type="nucleotide sequence ID" value="XM_029372027.1"/>
</dbReference>
<comment type="catalytic activity">
    <reaction evidence="7">
        <text>L-threonyl-[protein] + ATP = O-phospho-L-threonyl-[protein] + ADP + H(+)</text>
        <dbReference type="Rhea" id="RHEA:46608"/>
        <dbReference type="Rhea" id="RHEA-COMP:11060"/>
        <dbReference type="Rhea" id="RHEA-COMP:11605"/>
        <dbReference type="ChEBI" id="CHEBI:15378"/>
        <dbReference type="ChEBI" id="CHEBI:30013"/>
        <dbReference type="ChEBI" id="CHEBI:30616"/>
        <dbReference type="ChEBI" id="CHEBI:61977"/>
        <dbReference type="ChEBI" id="CHEBI:456216"/>
        <dbReference type="EC" id="2.7.11.1"/>
    </reaction>
</comment>
<dbReference type="FunFam" id="3.30.200.20:FF:000088">
    <property type="entry name" value="Casein kinase II subunit alpha"/>
    <property type="match status" value="1"/>
</dbReference>
<dbReference type="AlphaFoldDB" id="A0A3R7L5K8"/>
<dbReference type="InterPro" id="IPR045216">
    <property type="entry name" value="CK2_alpha"/>
</dbReference>
<gene>
    <name evidence="13" type="ORF">Tco025E_05124</name>
</gene>
<evidence type="ECO:0000256" key="11">
    <source>
        <dbReference type="SAM" id="MobiDB-lite"/>
    </source>
</evidence>
<evidence type="ECO:0000256" key="2">
    <source>
        <dbReference type="ARBA" id="ARBA00022527"/>
    </source>
</evidence>
<evidence type="ECO:0000256" key="5">
    <source>
        <dbReference type="ARBA" id="ARBA00022777"/>
    </source>
</evidence>
<feature type="compositionally biased region" description="Basic and acidic residues" evidence="11">
    <location>
        <begin position="19"/>
        <end position="44"/>
    </location>
</feature>
<feature type="compositionally biased region" description="Low complexity" evidence="11">
    <location>
        <begin position="47"/>
        <end position="59"/>
    </location>
</feature>
<dbReference type="PANTHER" id="PTHR24054:SF55">
    <property type="entry name" value="CASEIN KINASE II, ALPHA CHAIN"/>
    <property type="match status" value="1"/>
</dbReference>
<dbReference type="GO" id="GO:0031981">
    <property type="term" value="C:nuclear lumen"/>
    <property type="evidence" value="ECO:0007669"/>
    <property type="project" value="UniProtKB-ARBA"/>
</dbReference>
<reference evidence="13 14" key="1">
    <citation type="journal article" date="2018" name="BMC Genomics">
        <title>Genomic comparison of Trypanosoma conorhini and Trypanosoma rangeli to Trypanosoma cruzi strains of high and low virulence.</title>
        <authorList>
            <person name="Bradwell K.R."/>
            <person name="Koparde V.N."/>
            <person name="Matveyev A.V."/>
            <person name="Serrano M.G."/>
            <person name="Alves J.M."/>
            <person name="Parikh H."/>
            <person name="Huang B."/>
            <person name="Lee V."/>
            <person name="Espinosa-Alvarez O."/>
            <person name="Ortiz P.A."/>
            <person name="Costa-Martins A.G."/>
            <person name="Teixeira M.M."/>
            <person name="Buck G.A."/>
        </authorList>
    </citation>
    <scope>NUCLEOTIDE SEQUENCE [LARGE SCALE GENOMIC DNA]</scope>
    <source>
        <strain evidence="13 14">025E</strain>
    </source>
</reference>
<feature type="binding site" evidence="9">
    <location>
        <position position="128"/>
    </location>
    <ligand>
        <name>ATP</name>
        <dbReference type="ChEBI" id="CHEBI:30616"/>
    </ligand>
</feature>
<proteinExistence type="inferred from homology"/>
<keyword evidence="5 13" id="KW-0418">Kinase</keyword>
<evidence type="ECO:0000256" key="3">
    <source>
        <dbReference type="ARBA" id="ARBA00022679"/>
    </source>
</evidence>
<dbReference type="Gene3D" id="3.30.200.20">
    <property type="entry name" value="Phosphorylase Kinase, domain 1"/>
    <property type="match status" value="1"/>
</dbReference>
<comment type="catalytic activity">
    <reaction evidence="8">
        <text>L-seryl-[protein] + ATP = O-phospho-L-seryl-[protein] + ADP + H(+)</text>
        <dbReference type="Rhea" id="RHEA:17989"/>
        <dbReference type="Rhea" id="RHEA-COMP:9863"/>
        <dbReference type="Rhea" id="RHEA-COMP:11604"/>
        <dbReference type="ChEBI" id="CHEBI:15378"/>
        <dbReference type="ChEBI" id="CHEBI:29999"/>
        <dbReference type="ChEBI" id="CHEBI:30616"/>
        <dbReference type="ChEBI" id="CHEBI:83421"/>
        <dbReference type="ChEBI" id="CHEBI:456216"/>
        <dbReference type="EC" id="2.7.11.1"/>
    </reaction>
</comment>
<dbReference type="GeneID" id="40318735"/>